<evidence type="ECO:0000256" key="4">
    <source>
        <dbReference type="SAM" id="Coils"/>
    </source>
</evidence>
<dbReference type="GO" id="GO:0005929">
    <property type="term" value="C:cilium"/>
    <property type="evidence" value="ECO:0007669"/>
    <property type="project" value="UniProtKB-SubCell"/>
</dbReference>
<keyword evidence="4" id="KW-0175">Coiled coil</keyword>
<name>A0AAV6R3V4_SOLSE</name>
<dbReference type="InterPro" id="IPR043596">
    <property type="entry name" value="CFAP53/TCHP"/>
</dbReference>
<dbReference type="PANTHER" id="PTHR31183:SF1">
    <property type="entry name" value="CILIA- AND FLAGELLA-ASSOCIATED PROTEIN 53"/>
    <property type="match status" value="1"/>
</dbReference>
<protein>
    <recommendedName>
        <fullName evidence="8">Trichohyalin-plectin-homology domain-containing protein</fullName>
    </recommendedName>
</protein>
<evidence type="ECO:0000256" key="1">
    <source>
        <dbReference type="ARBA" id="ARBA00004138"/>
    </source>
</evidence>
<feature type="coiled-coil region" evidence="4">
    <location>
        <begin position="397"/>
        <end position="470"/>
    </location>
</feature>
<feature type="region of interest" description="Disordered" evidence="5">
    <location>
        <begin position="100"/>
        <end position="135"/>
    </location>
</feature>
<feature type="compositionally biased region" description="Polar residues" evidence="5">
    <location>
        <begin position="603"/>
        <end position="615"/>
    </location>
</feature>
<dbReference type="EMBL" id="JAGKHQ010000014">
    <property type="protein sequence ID" value="KAG7499137.1"/>
    <property type="molecule type" value="Genomic_DNA"/>
</dbReference>
<accession>A0AAV6R3V4</accession>
<evidence type="ECO:0008006" key="8">
    <source>
        <dbReference type="Google" id="ProtNLM"/>
    </source>
</evidence>
<dbReference type="PANTHER" id="PTHR31183">
    <property type="entry name" value="TRICHOPLEIN KERATIN FILAMENT-BINDING PROTEIN FAMILY MEMBER"/>
    <property type="match status" value="1"/>
</dbReference>
<evidence type="ECO:0000313" key="6">
    <source>
        <dbReference type="EMBL" id="KAG7499137.1"/>
    </source>
</evidence>
<comment type="caution">
    <text evidence="6">The sequence shown here is derived from an EMBL/GenBank/DDBJ whole genome shotgun (WGS) entry which is preliminary data.</text>
</comment>
<feature type="coiled-coil region" evidence="4">
    <location>
        <begin position="169"/>
        <end position="264"/>
    </location>
</feature>
<dbReference type="AlphaFoldDB" id="A0AAV6R3V4"/>
<keyword evidence="3" id="KW-0966">Cell projection</keyword>
<feature type="compositionally biased region" description="Basic and acidic residues" evidence="5">
    <location>
        <begin position="108"/>
        <end position="135"/>
    </location>
</feature>
<evidence type="ECO:0000256" key="3">
    <source>
        <dbReference type="ARBA" id="ARBA00023273"/>
    </source>
</evidence>
<feature type="compositionally biased region" description="Basic and acidic residues" evidence="5">
    <location>
        <begin position="284"/>
        <end position="295"/>
    </location>
</feature>
<proteinExistence type="predicted"/>
<comment type="subcellular location">
    <subcellularLocation>
        <location evidence="1">Cell projection</location>
        <location evidence="1">Cilium</location>
    </subcellularLocation>
</comment>
<organism evidence="6 7">
    <name type="scientific">Solea senegalensis</name>
    <name type="common">Senegalese sole</name>
    <dbReference type="NCBI Taxonomy" id="28829"/>
    <lineage>
        <taxon>Eukaryota</taxon>
        <taxon>Metazoa</taxon>
        <taxon>Chordata</taxon>
        <taxon>Craniata</taxon>
        <taxon>Vertebrata</taxon>
        <taxon>Euteleostomi</taxon>
        <taxon>Actinopterygii</taxon>
        <taxon>Neopterygii</taxon>
        <taxon>Teleostei</taxon>
        <taxon>Neoteleostei</taxon>
        <taxon>Acanthomorphata</taxon>
        <taxon>Carangaria</taxon>
        <taxon>Pleuronectiformes</taxon>
        <taxon>Pleuronectoidei</taxon>
        <taxon>Soleidae</taxon>
        <taxon>Solea</taxon>
    </lineage>
</organism>
<feature type="region of interest" description="Disordered" evidence="5">
    <location>
        <begin position="284"/>
        <end position="306"/>
    </location>
</feature>
<evidence type="ECO:0000256" key="2">
    <source>
        <dbReference type="ARBA" id="ARBA00023069"/>
    </source>
</evidence>
<keyword evidence="7" id="KW-1185">Reference proteome</keyword>
<evidence type="ECO:0000256" key="5">
    <source>
        <dbReference type="SAM" id="MobiDB-lite"/>
    </source>
</evidence>
<evidence type="ECO:0000313" key="7">
    <source>
        <dbReference type="Proteomes" id="UP000693946"/>
    </source>
</evidence>
<keyword evidence="2" id="KW-0969">Cilium</keyword>
<reference evidence="6 7" key="1">
    <citation type="journal article" date="2021" name="Sci. Rep.">
        <title>Chromosome anchoring in Senegalese sole (Solea senegalensis) reveals sex-associated markers and genome rearrangements in flatfish.</title>
        <authorList>
            <person name="Guerrero-Cozar I."/>
            <person name="Gomez-Garrido J."/>
            <person name="Berbel C."/>
            <person name="Martinez-Blanch J.F."/>
            <person name="Alioto T."/>
            <person name="Claros M.G."/>
            <person name="Gagnaire P.A."/>
            <person name="Manchado M."/>
        </authorList>
    </citation>
    <scope>NUCLEOTIDE SEQUENCE [LARGE SCALE GENOMIC DNA]</scope>
    <source>
        <strain evidence="6">Sse05_10M</strain>
    </source>
</reference>
<feature type="region of interest" description="Disordered" evidence="5">
    <location>
        <begin position="550"/>
        <end position="569"/>
    </location>
</feature>
<feature type="region of interest" description="Disordered" evidence="5">
    <location>
        <begin position="584"/>
        <end position="615"/>
    </location>
</feature>
<sequence>MLLSHGRTRCREISIATPNSMATQRPKPAALREELVEVIKKERACDHMISWLKRTDRGYLRGAINKHVKDAVMEHESSVEQRRNRLRELLLQEEQQLLQELEGQAETTEERQRRNKERARTLKERREKERQQHVTDQMDRLFREHCDELRVALTRRGAQDADVERDAQIQRQQEQLQQQEEEERFFQEMWEGDAQAKAEREQLKAEMRQQRYADQLSTLRSQMNETEQQRQRVKELREEEGRLMRQQREENVRLEQQEELQMRQAQRNQREELGHNVILKTKRLQREQENQRRQDASILEQAQQQQTHAKQEAADCRVVLQEEQRQYRQYLDELLQQQQVDEEETARLIGEALSENMAKSDERGRLQEEARRHLLDEVMEGRHLQVQRKLDVEAQKYSEWLRERDELKRLMEEVKVKEEEERKSRVDKCKAYESCLRAQIQQQQQRQIELRAQSEREEEQRKHLEQLEHQKIQQLLNSLAPATFSRRLKTSQTLSTEGLANADGCNDLTMKNNYSLYVKKPGCAPAKRPISARVVCQEVLDLCDVISGSSGVSPARNRRKKEHLWNTRVQRPDTLRPRCLTLPNTVTETHPSHHHHHHPLLASQGQRTTSVHLLK</sequence>
<dbReference type="Proteomes" id="UP000693946">
    <property type="component" value="Linkage Group LG21"/>
</dbReference>
<gene>
    <name evidence="6" type="ORF">JOB18_029927</name>
</gene>